<dbReference type="PROSITE" id="PS00369">
    <property type="entry name" value="PTS_HPR_HIS"/>
    <property type="match status" value="1"/>
</dbReference>
<evidence type="ECO:0000256" key="1">
    <source>
        <dbReference type="ARBA" id="ARBA00003681"/>
    </source>
</evidence>
<dbReference type="PRINTS" id="PR00107">
    <property type="entry name" value="PHOSPHOCPHPR"/>
</dbReference>
<evidence type="ECO:0000256" key="2">
    <source>
        <dbReference type="ARBA" id="ARBA00004496"/>
    </source>
</evidence>
<dbReference type="InterPro" id="IPR000032">
    <property type="entry name" value="HPr-like"/>
</dbReference>
<dbReference type="SUPFAM" id="SSF55594">
    <property type="entry name" value="HPr-like"/>
    <property type="match status" value="1"/>
</dbReference>
<evidence type="ECO:0000313" key="8">
    <source>
        <dbReference type="Proteomes" id="UP000734271"/>
    </source>
</evidence>
<dbReference type="InterPro" id="IPR001020">
    <property type="entry name" value="PTS_HPr_His_P_site"/>
</dbReference>
<comment type="caution">
    <text evidence="7">The sequence shown here is derived from an EMBL/GenBank/DDBJ whole genome shotgun (WGS) entry which is preliminary data.</text>
</comment>
<accession>A0ABS7T0P6</accession>
<dbReference type="EMBL" id="JAIPME010000002">
    <property type="protein sequence ID" value="MBZ2387354.1"/>
    <property type="molecule type" value="Genomic_DNA"/>
</dbReference>
<dbReference type="PROSITE" id="PS00589">
    <property type="entry name" value="PTS_HPR_SER"/>
    <property type="match status" value="1"/>
</dbReference>
<evidence type="ECO:0000313" key="7">
    <source>
        <dbReference type="EMBL" id="MBZ2387354.1"/>
    </source>
</evidence>
<dbReference type="InterPro" id="IPR050399">
    <property type="entry name" value="HPr"/>
</dbReference>
<comment type="function">
    <text evidence="1">General (non sugar-specific) component of the phosphoenolpyruvate-dependent sugar phosphotransferase system (sugar PTS). This major carbohydrate active-transport system catalyzes the phosphorylation of incoming sugar substrates concomitantly with their translocation across the cell membrane. The phosphoryl group from phosphoenolpyruvate (PEP) is transferred to the phosphoryl carrier protein HPr by enzyme I. Phospho-HPr then transfers it to the PTS EIIA domain.</text>
</comment>
<dbReference type="PANTHER" id="PTHR33705:SF2">
    <property type="entry name" value="PHOSPHOCARRIER PROTEIN NPR"/>
    <property type="match status" value="1"/>
</dbReference>
<dbReference type="Gene3D" id="3.30.1340.10">
    <property type="entry name" value="HPr-like"/>
    <property type="match status" value="1"/>
</dbReference>
<dbReference type="Proteomes" id="UP000734271">
    <property type="component" value="Unassembled WGS sequence"/>
</dbReference>
<gene>
    <name evidence="7" type="ORF">K8P03_08675</name>
</gene>
<reference evidence="7 8" key="1">
    <citation type="submission" date="2021-08" db="EMBL/GenBank/DDBJ databases">
        <title>FDA dAtabase for Regulatory Grade micrObial Sequences (FDA-ARGOS): Supporting development and validation of Infectious Disease Dx tests.</title>
        <authorList>
            <person name="Sproer C."/>
            <person name="Gronow S."/>
            <person name="Severitt S."/>
            <person name="Schroder I."/>
            <person name="Tallon L."/>
            <person name="Sadzewicz L."/>
            <person name="Zhao X."/>
            <person name="Boylan J."/>
            <person name="Ott S."/>
            <person name="Bowen H."/>
            <person name="Vavikolanu K."/>
            <person name="Hazen T."/>
            <person name="Aluvathingal J."/>
            <person name="Nadendla S."/>
            <person name="Lowell S."/>
            <person name="Myers T."/>
            <person name="Yan Y."/>
            <person name="Sichtig H."/>
        </authorList>
    </citation>
    <scope>NUCLEOTIDE SEQUENCE [LARGE SCALE GENOMIC DNA]</scope>
    <source>
        <strain evidence="7 8">FDAARGOS_1460</strain>
    </source>
</reference>
<evidence type="ECO:0000259" key="6">
    <source>
        <dbReference type="PROSITE" id="PS51350"/>
    </source>
</evidence>
<dbReference type="Pfam" id="PF00381">
    <property type="entry name" value="PTS-HPr"/>
    <property type="match status" value="1"/>
</dbReference>
<feature type="domain" description="HPr" evidence="6">
    <location>
        <begin position="1"/>
        <end position="86"/>
    </location>
</feature>
<proteinExistence type="predicted"/>
<name>A0ABS7T0P6_9FIRM</name>
<evidence type="ECO:0000256" key="4">
    <source>
        <dbReference type="ARBA" id="ARBA00022490"/>
    </source>
</evidence>
<dbReference type="CDD" id="cd00367">
    <property type="entry name" value="PTS-HPr_like"/>
    <property type="match status" value="1"/>
</dbReference>
<dbReference type="NCBIfam" id="TIGR01003">
    <property type="entry name" value="PTS_HPr_family"/>
    <property type="match status" value="1"/>
</dbReference>
<keyword evidence="5" id="KW-0598">Phosphotransferase system</keyword>
<organism evidence="7 8">
    <name type="scientific">Anaerococcus murdochii</name>
    <dbReference type="NCBI Taxonomy" id="411577"/>
    <lineage>
        <taxon>Bacteria</taxon>
        <taxon>Bacillati</taxon>
        <taxon>Bacillota</taxon>
        <taxon>Tissierellia</taxon>
        <taxon>Tissierellales</taxon>
        <taxon>Peptoniphilaceae</taxon>
        <taxon>Anaerococcus</taxon>
    </lineage>
</organism>
<dbReference type="RefSeq" id="WP_209771828.1">
    <property type="nucleotide sequence ID" value="NZ_JAIPME010000002.1"/>
</dbReference>
<comment type="subcellular location">
    <subcellularLocation>
        <location evidence="2">Cytoplasm</location>
    </subcellularLocation>
</comment>
<evidence type="ECO:0000256" key="5">
    <source>
        <dbReference type="ARBA" id="ARBA00022683"/>
    </source>
</evidence>
<protein>
    <recommendedName>
        <fullName evidence="3">Phosphocarrier protein HPr</fullName>
    </recommendedName>
</protein>
<sequence>MAERTVVVTNETGLHARPAASLVQFVKNYPGEVTIIKDEKEANAKSIFNVMSLGIAKGTEIKLIVEGDDEEKFADELVEFVENLAE</sequence>
<dbReference type="PANTHER" id="PTHR33705">
    <property type="entry name" value="PHOSPHOCARRIER PROTEIN HPR"/>
    <property type="match status" value="1"/>
</dbReference>
<dbReference type="PROSITE" id="PS51350">
    <property type="entry name" value="PTS_HPR_DOM"/>
    <property type="match status" value="1"/>
</dbReference>
<keyword evidence="8" id="KW-1185">Reference proteome</keyword>
<keyword evidence="4" id="KW-0963">Cytoplasm</keyword>
<dbReference type="InterPro" id="IPR002114">
    <property type="entry name" value="PTS_HPr_Ser_P_site"/>
</dbReference>
<evidence type="ECO:0000256" key="3">
    <source>
        <dbReference type="ARBA" id="ARBA00020422"/>
    </source>
</evidence>
<dbReference type="InterPro" id="IPR035895">
    <property type="entry name" value="HPr-like_sf"/>
</dbReference>